<comment type="similarity">
    <text evidence="6">Belongs to the radical SAM superfamily. MqnC family.</text>
</comment>
<evidence type="ECO:0000256" key="1">
    <source>
        <dbReference type="ARBA" id="ARBA00022485"/>
    </source>
</evidence>
<dbReference type="SFLD" id="SFLDG01064">
    <property type="entry name" value="F420__menaquinone_cofactor_bio"/>
    <property type="match status" value="1"/>
</dbReference>
<comment type="cofactor">
    <cofactor evidence="6 7">
        <name>[4Fe-4S] cluster</name>
        <dbReference type="ChEBI" id="CHEBI:49883"/>
    </cofactor>
    <text evidence="6 7">Binds 1 [4Fe-4S] cluster. The cluster is coordinated with 3 cysteines and an exchangeable S-adenosyl-L-methionine.</text>
</comment>
<evidence type="ECO:0000313" key="10">
    <source>
        <dbReference type="EMBL" id="AIF08764.1"/>
    </source>
</evidence>
<dbReference type="SFLD" id="SFLDF00343">
    <property type="entry name" value="aminofutalosine_synthase_(mqnE"/>
    <property type="match status" value="1"/>
</dbReference>
<dbReference type="NCBIfam" id="TIGR00423">
    <property type="entry name" value="CofH family radical SAM protein"/>
    <property type="match status" value="1"/>
</dbReference>
<dbReference type="InterPro" id="IPR034405">
    <property type="entry name" value="F420"/>
</dbReference>
<organism evidence="10">
    <name type="scientific">uncultured marine thaumarchaeote KM3_32_D07</name>
    <dbReference type="NCBI Taxonomy" id="1456123"/>
    <lineage>
        <taxon>Archaea</taxon>
        <taxon>Nitrososphaerota</taxon>
        <taxon>environmental samples</taxon>
    </lineage>
</organism>
<dbReference type="InterPro" id="IPR020050">
    <property type="entry name" value="FO_synthase_su2"/>
</dbReference>
<dbReference type="PANTHER" id="PTHR43076">
    <property type="entry name" value="FO SYNTHASE (COFH)"/>
    <property type="match status" value="1"/>
</dbReference>
<protein>
    <recommendedName>
        <fullName evidence="6">Cyclic dehypoxanthine futalosine synthase</fullName>
        <shortName evidence="6">Cyclic DHFL synthase</shortName>
        <ecNumber evidence="6">1.21.98.1</ecNumber>
    </recommendedName>
    <alternativeName>
        <fullName evidence="6">Dehypoxanthine futalosine cyclase</fullName>
        <shortName evidence="6">DHFL cyclase</shortName>
    </alternativeName>
    <alternativeName>
        <fullName evidence="6">Menaquinone biosynthetic enzyme MqnC</fullName>
    </alternativeName>
</protein>
<dbReference type="SFLD" id="SFLDS00029">
    <property type="entry name" value="Radical_SAM"/>
    <property type="match status" value="1"/>
</dbReference>
<gene>
    <name evidence="6" type="primary">mqnC</name>
</gene>
<dbReference type="SFLD" id="SFLDG01389">
    <property type="entry name" value="menaquinone_synthsis_involved"/>
    <property type="match status" value="1"/>
</dbReference>
<reference evidence="10" key="1">
    <citation type="journal article" date="2014" name="Genome Biol. Evol.">
        <title>Pangenome evidence for extensive interdomain horizontal transfer affecting lineage core and shell genes in uncultured planktonic thaumarchaeota and euryarchaeota.</title>
        <authorList>
            <person name="Deschamps P."/>
            <person name="Zivanovic Y."/>
            <person name="Moreira D."/>
            <person name="Rodriguez-Valera F."/>
            <person name="Lopez-Garcia P."/>
        </authorList>
    </citation>
    <scope>NUCLEOTIDE SEQUENCE</scope>
</reference>
<dbReference type="SMART" id="SM00729">
    <property type="entry name" value="Elp3"/>
    <property type="match status" value="1"/>
</dbReference>
<dbReference type="Pfam" id="PF04055">
    <property type="entry name" value="Radical_SAM"/>
    <property type="match status" value="1"/>
</dbReference>
<name>A0A075GY70_9ARCH</name>
<dbReference type="EC" id="1.21.98.1" evidence="6"/>
<dbReference type="GO" id="GO:0044689">
    <property type="term" value="F:7,8-didemethyl-8-hydroxy-5-deazariboflavin synthase activity"/>
    <property type="evidence" value="ECO:0007669"/>
    <property type="project" value="TreeGrafter"/>
</dbReference>
<dbReference type="PROSITE" id="PS51918">
    <property type="entry name" value="RADICAL_SAM"/>
    <property type="match status" value="1"/>
</dbReference>
<evidence type="ECO:0000256" key="7">
    <source>
        <dbReference type="PIRSR" id="PIRSR004762-1"/>
    </source>
</evidence>
<dbReference type="PANTHER" id="PTHR43076:SF1">
    <property type="entry name" value="LIPOYL SYNTHASE 2"/>
    <property type="match status" value="1"/>
</dbReference>
<dbReference type="GO" id="GO:0016765">
    <property type="term" value="F:transferase activity, transferring alkyl or aryl (other than methyl) groups"/>
    <property type="evidence" value="ECO:0007669"/>
    <property type="project" value="InterPro"/>
</dbReference>
<dbReference type="InterPro" id="IPR013785">
    <property type="entry name" value="Aldolase_TIM"/>
</dbReference>
<evidence type="ECO:0000256" key="5">
    <source>
        <dbReference type="ARBA" id="ARBA00023014"/>
    </source>
</evidence>
<evidence type="ECO:0000256" key="3">
    <source>
        <dbReference type="ARBA" id="ARBA00022723"/>
    </source>
</evidence>
<keyword evidence="3 6" id="KW-0479">Metal-binding</keyword>
<dbReference type="InterPro" id="IPR022431">
    <property type="entry name" value="Cyclic_DHFL_synthase_mqnC"/>
</dbReference>
<evidence type="ECO:0000256" key="4">
    <source>
        <dbReference type="ARBA" id="ARBA00023004"/>
    </source>
</evidence>
<dbReference type="PIRSF" id="PIRSF004762">
    <property type="entry name" value="CHP00423"/>
    <property type="match status" value="1"/>
</dbReference>
<feature type="binding site" evidence="8">
    <location>
        <position position="327"/>
    </location>
    <ligand>
        <name>(3R)-3-methyl-D-ornithine</name>
        <dbReference type="ChEBI" id="CHEBI:64642"/>
    </ligand>
</feature>
<dbReference type="UniPathway" id="UPA00079"/>
<evidence type="ECO:0000256" key="2">
    <source>
        <dbReference type="ARBA" id="ARBA00022691"/>
    </source>
</evidence>
<dbReference type="EMBL" id="KF900841">
    <property type="protein sequence ID" value="AIF08764.1"/>
    <property type="molecule type" value="Genomic_DNA"/>
</dbReference>
<feature type="binding site" evidence="6 7">
    <location>
        <position position="104"/>
    </location>
    <ligand>
        <name>[4Fe-4S] cluster</name>
        <dbReference type="ChEBI" id="CHEBI:49883"/>
        <note>4Fe-4S-S-AdoMet</note>
    </ligand>
</feature>
<dbReference type="AlphaFoldDB" id="A0A075GY70"/>
<dbReference type="GO" id="GO:0051539">
    <property type="term" value="F:4 iron, 4 sulfur cluster binding"/>
    <property type="evidence" value="ECO:0007669"/>
    <property type="project" value="UniProtKB-KW"/>
</dbReference>
<proteinExistence type="inferred from homology"/>
<feature type="binding site" evidence="8">
    <location>
        <position position="103"/>
    </location>
    <ligand>
        <name>S-adenosyl-L-methionine</name>
        <dbReference type="ChEBI" id="CHEBI:59789"/>
    </ligand>
</feature>
<dbReference type="Gene3D" id="3.20.20.70">
    <property type="entry name" value="Aldolase class I"/>
    <property type="match status" value="1"/>
</dbReference>
<dbReference type="InterPro" id="IPR006638">
    <property type="entry name" value="Elp3/MiaA/NifB-like_rSAM"/>
</dbReference>
<comment type="pathway">
    <text evidence="6">Quinol/quinone metabolism; menaquinone biosynthesis.</text>
</comment>
<dbReference type="InterPro" id="IPR045567">
    <property type="entry name" value="CofH/MnqC-like_C"/>
</dbReference>
<dbReference type="HAMAP" id="MF_00992">
    <property type="entry name" value="MqnC"/>
    <property type="match status" value="1"/>
</dbReference>
<evidence type="ECO:0000259" key="9">
    <source>
        <dbReference type="PROSITE" id="PS51918"/>
    </source>
</evidence>
<dbReference type="SUPFAM" id="SSF102114">
    <property type="entry name" value="Radical SAM enzymes"/>
    <property type="match status" value="1"/>
</dbReference>
<dbReference type="SFLD" id="SFLDF00342">
    <property type="entry name" value="cyclic_dehypoxanthine_futalosi"/>
    <property type="match status" value="1"/>
</dbReference>
<dbReference type="Pfam" id="PF19288">
    <property type="entry name" value="CofH_C"/>
    <property type="match status" value="1"/>
</dbReference>
<comment type="function">
    <text evidence="6">Radical SAM enzyme that catalyzes the cyclization of dehypoxanthine futalosine (DHFL) into cyclic dehypoxanthine futalosine (CDHFL), a step in the biosynthesis of menaquinone (MK, vitamin K2).</text>
</comment>
<dbReference type="CDD" id="cd01335">
    <property type="entry name" value="Radical_SAM"/>
    <property type="match status" value="1"/>
</dbReference>
<keyword evidence="2 6" id="KW-0949">S-adenosyl-L-methionine</keyword>
<feature type="binding site" evidence="6 7">
    <location>
        <position position="101"/>
    </location>
    <ligand>
        <name>[4Fe-4S] cluster</name>
        <dbReference type="ChEBI" id="CHEBI:49883"/>
        <note>4Fe-4S-S-AdoMet</note>
    </ligand>
</feature>
<feature type="binding site" evidence="6 7">
    <location>
        <position position="97"/>
    </location>
    <ligand>
        <name>[4Fe-4S] cluster</name>
        <dbReference type="ChEBI" id="CHEBI:49883"/>
        <note>4Fe-4S-S-AdoMet</note>
    </ligand>
</feature>
<dbReference type="GO" id="GO:0009234">
    <property type="term" value="P:menaquinone biosynthetic process"/>
    <property type="evidence" value="ECO:0007669"/>
    <property type="project" value="UniProtKB-UniRule"/>
</dbReference>
<evidence type="ECO:0000256" key="6">
    <source>
        <dbReference type="HAMAP-Rule" id="MF_00992"/>
    </source>
</evidence>
<keyword evidence="4 6" id="KW-0408">Iron</keyword>
<dbReference type="GO" id="GO:0046992">
    <property type="term" value="F:oxidoreductase activity, acting on X-H and Y-H to form an X-Y bond"/>
    <property type="evidence" value="ECO:0007669"/>
    <property type="project" value="UniProtKB-UniRule"/>
</dbReference>
<sequence>MLLKNYSKYLNFLRIKYSLKGTQVLSQITEQIHDAEIGDILENSLQGKRPEYDDYIRLLDSDNVSLMGLVAGVLTRKKFGKKASFVSNIILNYTNVCITDCKFCAFYRPPNHKESYTLTLDEIESRVKAAWDLFKIRQVLIQGGHNPDLGIEYYEDSFNMIRKKFPQVGVHGLSTSEIDMIAKVENSSTKEVLSRLKDAGLQSLPGAGAEILTDQVKQIISPKKITSDDWLRIIEEAYILGIPASATMMYGHVESNQDIAEHFEKIVKLQLKTNGFMAFIPWSFEPNNTEMQKEGTVSFGAGGFQLLKMIAISRLVFDGLISHIQSSWLTNGIGMAQLALQYGADDFGGTLIGEEVVSCTGARSTELTSKKIIDSIHQIGFEVEERDNFYQTVCKY</sequence>
<feature type="binding site" evidence="8">
    <location>
        <position position="174"/>
    </location>
    <ligand>
        <name>(3R)-3-methyl-D-ornithine</name>
        <dbReference type="ChEBI" id="CHEBI:64642"/>
    </ligand>
</feature>
<dbReference type="InterPro" id="IPR058240">
    <property type="entry name" value="rSAM_sf"/>
</dbReference>
<evidence type="ECO:0000256" key="8">
    <source>
        <dbReference type="PIRSR" id="PIRSR004762-2"/>
    </source>
</evidence>
<accession>A0A075GY70</accession>
<feature type="domain" description="Radical SAM core" evidence="9">
    <location>
        <begin position="83"/>
        <end position="318"/>
    </location>
</feature>
<keyword evidence="6" id="KW-0560">Oxidoreductase</keyword>
<keyword evidence="1 6" id="KW-0004">4Fe-4S</keyword>
<comment type="catalytic activity">
    <reaction evidence="6">
        <text>dehypoxanthine futalosine + S-adenosyl-L-methionine = cyclic dehypoxanthinylfutalosinate + 5'-deoxyadenosine + L-methionine + H(+)</text>
        <dbReference type="Rhea" id="RHEA:33083"/>
        <dbReference type="ChEBI" id="CHEBI:15378"/>
        <dbReference type="ChEBI" id="CHEBI:17319"/>
        <dbReference type="ChEBI" id="CHEBI:57844"/>
        <dbReference type="ChEBI" id="CHEBI:58864"/>
        <dbReference type="ChEBI" id="CHEBI:59789"/>
        <dbReference type="ChEBI" id="CHEBI:64270"/>
        <dbReference type="EC" id="1.21.98.1"/>
    </reaction>
</comment>
<keyword evidence="5 6" id="KW-0411">Iron-sulfur</keyword>
<feature type="binding site" evidence="8">
    <location>
        <position position="210"/>
    </location>
    <ligand>
        <name>S-adenosyl-L-methionine</name>
        <dbReference type="ChEBI" id="CHEBI:59789"/>
    </ligand>
</feature>
<dbReference type="GO" id="GO:0005506">
    <property type="term" value="F:iron ion binding"/>
    <property type="evidence" value="ECO:0007669"/>
    <property type="project" value="UniProtKB-UniRule"/>
</dbReference>
<keyword evidence="6" id="KW-0474">Menaquinone biosynthesis</keyword>
<dbReference type="InterPro" id="IPR007197">
    <property type="entry name" value="rSAM"/>
</dbReference>